<evidence type="ECO:0000256" key="6">
    <source>
        <dbReference type="ARBA" id="ARBA00022967"/>
    </source>
</evidence>
<keyword evidence="6" id="KW-1278">Translocase</keyword>
<keyword evidence="7 9" id="KW-1133">Transmembrane helix</keyword>
<dbReference type="Proteomes" id="UP000604391">
    <property type="component" value="Unassembled WGS sequence"/>
</dbReference>
<feature type="transmembrane region" description="Helical" evidence="9">
    <location>
        <begin position="68"/>
        <end position="95"/>
    </location>
</feature>
<keyword evidence="3" id="KW-0285">Flavoprotein</keyword>
<evidence type="ECO:0000256" key="8">
    <source>
        <dbReference type="ARBA" id="ARBA00023136"/>
    </source>
</evidence>
<evidence type="ECO:0000256" key="3">
    <source>
        <dbReference type="ARBA" id="ARBA00022630"/>
    </source>
</evidence>
<dbReference type="AlphaFoldDB" id="A0A832UZW6"/>
<evidence type="ECO:0000313" key="10">
    <source>
        <dbReference type="EMBL" id="HIJ99742.1"/>
    </source>
</evidence>
<proteinExistence type="predicted"/>
<dbReference type="EMBL" id="DVAD01000015">
    <property type="protein sequence ID" value="HIJ99742.1"/>
    <property type="molecule type" value="Genomic_DNA"/>
</dbReference>
<dbReference type="InterPro" id="IPR004338">
    <property type="entry name" value="NqrB/RnfD"/>
</dbReference>
<feature type="transmembrane region" description="Helical" evidence="9">
    <location>
        <begin position="177"/>
        <end position="194"/>
    </location>
</feature>
<keyword evidence="4" id="KW-0288">FMN</keyword>
<feature type="transmembrane region" description="Helical" evidence="9">
    <location>
        <begin position="12"/>
        <end position="30"/>
    </location>
</feature>
<feature type="transmembrane region" description="Helical" evidence="9">
    <location>
        <begin position="206"/>
        <end position="228"/>
    </location>
</feature>
<dbReference type="GO" id="GO:0055085">
    <property type="term" value="P:transmembrane transport"/>
    <property type="evidence" value="ECO:0007669"/>
    <property type="project" value="InterPro"/>
</dbReference>
<organism evidence="10 11">
    <name type="scientific">Candidatus Undinarchaeum marinum</name>
    <dbReference type="NCBI Taxonomy" id="2756141"/>
    <lineage>
        <taxon>Archaea</taxon>
        <taxon>Candidatus Undinarchaeota</taxon>
        <taxon>Candidatus Undinarchaeia</taxon>
        <taxon>Candidatus Undinarchaeales</taxon>
        <taxon>Candidatus Undinarchaeaceae</taxon>
        <taxon>Candidatus Undinarchaeum</taxon>
    </lineage>
</organism>
<evidence type="ECO:0000256" key="7">
    <source>
        <dbReference type="ARBA" id="ARBA00022989"/>
    </source>
</evidence>
<reference evidence="10 11" key="1">
    <citation type="journal article" name="Nat. Commun.">
        <title>Undinarchaeota illuminate DPANN phylogeny and the impact of gene transfer on archaeal evolution.</title>
        <authorList>
            <person name="Dombrowski N."/>
            <person name="Williams T.A."/>
            <person name="Sun J."/>
            <person name="Woodcroft B.J."/>
            <person name="Lee J.H."/>
            <person name="Minh B.Q."/>
            <person name="Rinke C."/>
            <person name="Spang A."/>
        </authorList>
    </citation>
    <scope>NUCLEOTIDE SEQUENCE [LARGE SCALE GENOMIC DNA]</scope>
    <source>
        <strain evidence="10">MAG_bin17</strain>
    </source>
</reference>
<feature type="transmembrane region" description="Helical" evidence="9">
    <location>
        <begin position="107"/>
        <end position="126"/>
    </location>
</feature>
<evidence type="ECO:0000313" key="11">
    <source>
        <dbReference type="Proteomes" id="UP000604391"/>
    </source>
</evidence>
<comment type="caution">
    <text evidence="10">The sequence shown here is derived from an EMBL/GenBank/DDBJ whole genome shotgun (WGS) entry which is preliminary data.</text>
</comment>
<name>A0A832UZW6_9ARCH</name>
<keyword evidence="8 9" id="KW-0472">Membrane</keyword>
<sequence length="251" mass="27680">MKLSLKTIRDADWRYYVGSIILILAFLSALDTGFSLFRNVFIALATTIGTDYTYNRVVRKKSFWPRSAVVSGLLIGVILQGLWWHTVIAAVLAILLKRTIRWKGHNIFNPAALGMLVAGIFLPISLVWSASAVPLATIVLGLLLAYIIGRIPLILAYFAAHAVFMAGYSLLTGTPFIDNFMFIEFFMVFLMLVEPVTSPSKRNIRLVYGVVAAVLINILILTIGWFSFLPAFDPVLTGLLGANLVGRALSK</sequence>
<evidence type="ECO:0000256" key="2">
    <source>
        <dbReference type="ARBA" id="ARBA00022553"/>
    </source>
</evidence>
<accession>A0A832UZW6</accession>
<gene>
    <name evidence="10" type="ORF">H1011_02875</name>
</gene>
<keyword evidence="2" id="KW-0597">Phosphoprotein</keyword>
<protein>
    <submittedName>
        <fullName evidence="10">RnfABCDGE type electron transport complex subunit D</fullName>
    </submittedName>
</protein>
<evidence type="ECO:0000256" key="1">
    <source>
        <dbReference type="ARBA" id="ARBA00022448"/>
    </source>
</evidence>
<keyword evidence="11" id="KW-1185">Reference proteome</keyword>
<dbReference type="Pfam" id="PF03116">
    <property type="entry name" value="NQR2_RnfD_RnfE"/>
    <property type="match status" value="1"/>
</dbReference>
<evidence type="ECO:0000256" key="9">
    <source>
        <dbReference type="SAM" id="Phobius"/>
    </source>
</evidence>
<evidence type="ECO:0000256" key="5">
    <source>
        <dbReference type="ARBA" id="ARBA00022692"/>
    </source>
</evidence>
<evidence type="ECO:0000256" key="4">
    <source>
        <dbReference type="ARBA" id="ARBA00022643"/>
    </source>
</evidence>
<dbReference type="GO" id="GO:0016020">
    <property type="term" value="C:membrane"/>
    <property type="evidence" value="ECO:0007669"/>
    <property type="project" value="InterPro"/>
</dbReference>
<keyword evidence="1" id="KW-0813">Transport</keyword>
<keyword evidence="5 9" id="KW-0812">Transmembrane</keyword>